<reference evidence="2" key="1">
    <citation type="submission" date="2021-06" db="EMBL/GenBank/DDBJ databases">
        <authorList>
            <person name="Kallberg Y."/>
            <person name="Tangrot J."/>
            <person name="Rosling A."/>
        </authorList>
    </citation>
    <scope>NUCLEOTIDE SEQUENCE</scope>
    <source>
        <strain evidence="2">BR232B</strain>
    </source>
</reference>
<organism evidence="2 3">
    <name type="scientific">Paraglomus brasilianum</name>
    <dbReference type="NCBI Taxonomy" id="144538"/>
    <lineage>
        <taxon>Eukaryota</taxon>
        <taxon>Fungi</taxon>
        <taxon>Fungi incertae sedis</taxon>
        <taxon>Mucoromycota</taxon>
        <taxon>Glomeromycotina</taxon>
        <taxon>Glomeromycetes</taxon>
        <taxon>Paraglomerales</taxon>
        <taxon>Paraglomeraceae</taxon>
        <taxon>Paraglomus</taxon>
    </lineage>
</organism>
<evidence type="ECO:0000313" key="3">
    <source>
        <dbReference type="Proteomes" id="UP000789739"/>
    </source>
</evidence>
<dbReference type="Proteomes" id="UP000789739">
    <property type="component" value="Unassembled WGS sequence"/>
</dbReference>
<evidence type="ECO:0000256" key="1">
    <source>
        <dbReference type="SAM" id="MobiDB-lite"/>
    </source>
</evidence>
<dbReference type="EMBL" id="CAJVPI010000967">
    <property type="protein sequence ID" value="CAG8585633.1"/>
    <property type="molecule type" value="Genomic_DNA"/>
</dbReference>
<proteinExistence type="predicted"/>
<evidence type="ECO:0000313" key="2">
    <source>
        <dbReference type="EMBL" id="CAG8585633.1"/>
    </source>
</evidence>
<name>A0A9N9G6W1_9GLOM</name>
<gene>
    <name evidence="2" type="ORF">PBRASI_LOCUS6853</name>
</gene>
<keyword evidence="3" id="KW-1185">Reference proteome</keyword>
<feature type="region of interest" description="Disordered" evidence="1">
    <location>
        <begin position="33"/>
        <end position="55"/>
    </location>
</feature>
<accession>A0A9N9G6W1</accession>
<sequence length="55" mass="5999">MALDLCPDAILISCAKEATYQSSEETVETSFTNIQNHEPPHDHSLLGGEDGFPTH</sequence>
<comment type="caution">
    <text evidence="2">The sequence shown here is derived from an EMBL/GenBank/DDBJ whole genome shotgun (WGS) entry which is preliminary data.</text>
</comment>
<dbReference type="AlphaFoldDB" id="A0A9N9G6W1"/>
<protein>
    <submittedName>
        <fullName evidence="2">615_t:CDS:1</fullName>
    </submittedName>
</protein>